<dbReference type="GeneID" id="57373693"/>
<dbReference type="InterPro" id="IPR013656">
    <property type="entry name" value="PAS_4"/>
</dbReference>
<dbReference type="EMBL" id="MNPV01000004">
    <property type="protein sequence ID" value="ONH44860.1"/>
    <property type="molecule type" value="Genomic_DNA"/>
</dbReference>
<dbReference type="PROSITE" id="PS50887">
    <property type="entry name" value="GGDEF"/>
    <property type="match status" value="1"/>
</dbReference>
<evidence type="ECO:0000256" key="6">
    <source>
        <dbReference type="ARBA" id="ARBA00051114"/>
    </source>
</evidence>
<evidence type="ECO:0000256" key="4">
    <source>
        <dbReference type="ARBA" id="ARBA00022636"/>
    </source>
</evidence>
<comment type="subcellular location">
    <subcellularLocation>
        <location evidence="2">Cell inner membrane</location>
    </subcellularLocation>
</comment>
<dbReference type="Pfam" id="PF13185">
    <property type="entry name" value="GAF_2"/>
    <property type="match status" value="1"/>
</dbReference>
<dbReference type="PROSITE" id="PS50883">
    <property type="entry name" value="EAL"/>
    <property type="match status" value="1"/>
</dbReference>
<dbReference type="GO" id="GO:0005886">
    <property type="term" value="C:plasma membrane"/>
    <property type="evidence" value="ECO:0007669"/>
    <property type="project" value="UniProtKB-SubCell"/>
</dbReference>
<dbReference type="AlphaFoldDB" id="A0A1V2JHM8"/>
<dbReference type="InterPro" id="IPR029787">
    <property type="entry name" value="Nucleotide_cyclase"/>
</dbReference>
<dbReference type="PIRSF" id="PIRSF005925">
    <property type="entry name" value="Dos"/>
    <property type="match status" value="1"/>
</dbReference>
<dbReference type="Pfam" id="PF00990">
    <property type="entry name" value="GGDEF"/>
    <property type="match status" value="1"/>
</dbReference>
<dbReference type="CDD" id="cd01949">
    <property type="entry name" value="GGDEF"/>
    <property type="match status" value="1"/>
</dbReference>
<feature type="domain" description="EAL" evidence="8">
    <location>
        <begin position="479"/>
        <end position="733"/>
    </location>
</feature>
<evidence type="ECO:0000313" key="10">
    <source>
        <dbReference type="EMBL" id="ONH44860.1"/>
    </source>
</evidence>
<evidence type="ECO:0000256" key="3">
    <source>
        <dbReference type="ARBA" id="ARBA00012282"/>
    </source>
</evidence>
<dbReference type="SMART" id="SM00267">
    <property type="entry name" value="GGDEF"/>
    <property type="match status" value="1"/>
</dbReference>
<dbReference type="PROSITE" id="PS50112">
    <property type="entry name" value="PAS"/>
    <property type="match status" value="1"/>
</dbReference>
<reference evidence="10 11" key="1">
    <citation type="submission" date="2016-10" db="EMBL/GenBank/DDBJ databases">
        <title>Pseudomonas lactis sp. nov. and Pseudomonas paralactis sp. nov., isolated from bovine raw milk.</title>
        <authorList>
            <person name="Von Neubeck M."/>
            <person name="Huptas C."/>
            <person name="Glueck C."/>
            <person name="Krewinkel M."/>
            <person name="Stoeckel M."/>
            <person name="Stressler T."/>
            <person name="Fischer L."/>
            <person name="Hinrichs J."/>
            <person name="Scherer S."/>
            <person name="Wenning M."/>
        </authorList>
    </citation>
    <scope>NUCLEOTIDE SEQUENCE [LARGE SCALE GENOMIC DNA]</scope>
    <source>
        <strain evidence="10 11">DSM 18862</strain>
    </source>
</reference>
<dbReference type="SUPFAM" id="SSF55073">
    <property type="entry name" value="Nucleotide cyclase"/>
    <property type="match status" value="1"/>
</dbReference>
<protein>
    <recommendedName>
        <fullName evidence="3">cyclic-guanylate-specific phosphodiesterase</fullName>
        <ecNumber evidence="3">3.1.4.52</ecNumber>
    </recommendedName>
</protein>
<dbReference type="GO" id="GO:0071732">
    <property type="term" value="P:cellular response to nitric oxide"/>
    <property type="evidence" value="ECO:0007669"/>
    <property type="project" value="UniProtKB-ARBA"/>
</dbReference>
<evidence type="ECO:0000259" key="8">
    <source>
        <dbReference type="PROSITE" id="PS50883"/>
    </source>
</evidence>
<dbReference type="Gene3D" id="3.30.450.20">
    <property type="entry name" value="PAS domain"/>
    <property type="match status" value="1"/>
</dbReference>
<dbReference type="Pfam" id="PF08448">
    <property type="entry name" value="PAS_4"/>
    <property type="match status" value="1"/>
</dbReference>
<dbReference type="GO" id="GO:0016301">
    <property type="term" value="F:kinase activity"/>
    <property type="evidence" value="ECO:0007669"/>
    <property type="project" value="UniProtKB-KW"/>
</dbReference>
<name>A0A1V2JHM8_PSEAZ</name>
<dbReference type="Gene3D" id="3.20.20.450">
    <property type="entry name" value="EAL domain"/>
    <property type="match status" value="1"/>
</dbReference>
<sequence>MNPRPSFQSKTFHQSQRDILGMIATDQHLGDVLCAICQMLDTQTPETYCSILLADAEGKHLLNGAAPGLPTEYSEAIDGMAIGPQEGTCGTAAFRRELVVTEDIARDPNWDRFRSLALGHNLHSCWSVPLLSHQGTVLGTFALYQKSIHAPDEAQIQQLVFAAQLAVIAIRHERDGRRLEESEQRFRSLFTYNPNPVFALDLAGNIQSVNPAGLKLKPHTAVNFIGHHFSHLVLDEDLQRVSQHFCAARAGAPQRFEAQLRDESEQLLTMDISNLPIMVNGEIVGVFGIARDISAQKHFERELSFNASHDRLTGLLNRVSLEERLVLDCHISRRRNRRLAVMCIDLDGFKSINDSIGHFFGDQVLIEVAQRMTQQVRPGDTIVRMGGDEFIVLLPDLLRDEDVVPVAERLMASIARPYCIQGIDLHVSASVGITLSDGYIEQPMQLIQQADMAMYKAKQEGRNNFQWYTSDLNQRFCEHASLRNDLQKAIETQSFQLHYQPQIDARTGQVVGIEALLRWEHPEKGFISPAVFVTVAEDSGQIIPLSLWVLDTACAQLRQLGEQGITGISMAVNISPMHFQRGQFVECIQAVLNRYELSAGQLELEITESLLLHNVEQAIDTLHQLKALGVRIALDDFGTGYSSLSYLKRLPIDKIKIDRSFIRDIASDHHDAAITQGIISMAHHLSLTVVAEGVETKSQVDFLKGGRCDVFQGYYFAKPMPYADLEAFLSLRASRSLTPDLVYSEV</sequence>
<comment type="caution">
    <text evidence="10">The sequence shown here is derived from an EMBL/GenBank/DDBJ whole genome shotgun (WGS) entry which is preliminary data.</text>
</comment>
<dbReference type="SUPFAM" id="SSF55785">
    <property type="entry name" value="PYP-like sensor domain (PAS domain)"/>
    <property type="match status" value="1"/>
</dbReference>
<feature type="domain" description="GGDEF" evidence="9">
    <location>
        <begin position="337"/>
        <end position="470"/>
    </location>
</feature>
<dbReference type="Proteomes" id="UP000188559">
    <property type="component" value="Unassembled WGS sequence"/>
</dbReference>
<dbReference type="OrthoDB" id="9804951at2"/>
<keyword evidence="5" id="KW-0808">Transferase</keyword>
<evidence type="ECO:0000313" key="11">
    <source>
        <dbReference type="Proteomes" id="UP000188559"/>
    </source>
</evidence>
<dbReference type="SUPFAM" id="SSF55781">
    <property type="entry name" value="GAF domain-like"/>
    <property type="match status" value="1"/>
</dbReference>
<dbReference type="PANTHER" id="PTHR44757:SF2">
    <property type="entry name" value="BIOFILM ARCHITECTURE MAINTENANCE PROTEIN MBAA"/>
    <property type="match status" value="1"/>
</dbReference>
<proteinExistence type="predicted"/>
<dbReference type="InterPro" id="IPR000160">
    <property type="entry name" value="GGDEF_dom"/>
</dbReference>
<evidence type="ECO:0000256" key="1">
    <source>
        <dbReference type="ARBA" id="ARBA00001946"/>
    </source>
</evidence>
<dbReference type="Gene3D" id="3.30.70.270">
    <property type="match status" value="1"/>
</dbReference>
<dbReference type="SUPFAM" id="SSF141868">
    <property type="entry name" value="EAL domain-like"/>
    <property type="match status" value="1"/>
</dbReference>
<dbReference type="SMART" id="SM00091">
    <property type="entry name" value="PAS"/>
    <property type="match status" value="1"/>
</dbReference>
<accession>A0A1V2JHM8</accession>
<dbReference type="FunFam" id="3.20.20.450:FF:000001">
    <property type="entry name" value="Cyclic di-GMP phosphodiesterase yahA"/>
    <property type="match status" value="1"/>
</dbReference>
<dbReference type="InterPro" id="IPR052155">
    <property type="entry name" value="Biofilm_reg_signaling"/>
</dbReference>
<dbReference type="InterPro" id="IPR029016">
    <property type="entry name" value="GAF-like_dom_sf"/>
</dbReference>
<dbReference type="Pfam" id="PF00563">
    <property type="entry name" value="EAL"/>
    <property type="match status" value="1"/>
</dbReference>
<comment type="cofactor">
    <cofactor evidence="1">
        <name>Mg(2+)</name>
        <dbReference type="ChEBI" id="CHEBI:18420"/>
    </cofactor>
</comment>
<organism evidence="10 11">
    <name type="scientific">Pseudomonas azotoformans</name>
    <dbReference type="NCBI Taxonomy" id="47878"/>
    <lineage>
        <taxon>Bacteria</taxon>
        <taxon>Pseudomonadati</taxon>
        <taxon>Pseudomonadota</taxon>
        <taxon>Gammaproteobacteria</taxon>
        <taxon>Pseudomonadales</taxon>
        <taxon>Pseudomonadaceae</taxon>
        <taxon>Pseudomonas</taxon>
    </lineage>
</organism>
<dbReference type="FunFam" id="3.30.70.270:FF:000001">
    <property type="entry name" value="Diguanylate cyclase domain protein"/>
    <property type="match status" value="1"/>
</dbReference>
<keyword evidence="11" id="KW-1185">Reference proteome</keyword>
<dbReference type="Gene3D" id="3.30.450.40">
    <property type="match status" value="1"/>
</dbReference>
<dbReference type="PANTHER" id="PTHR44757">
    <property type="entry name" value="DIGUANYLATE CYCLASE DGCP"/>
    <property type="match status" value="1"/>
</dbReference>
<evidence type="ECO:0000256" key="2">
    <source>
        <dbReference type="ARBA" id="ARBA00004533"/>
    </source>
</evidence>
<dbReference type="InterPro" id="IPR012226">
    <property type="entry name" value="Diguanyl_cyclase/Pdiesterase"/>
</dbReference>
<comment type="catalytic activity">
    <reaction evidence="6">
        <text>3',3'-c-di-GMP + H2O = 5'-phosphoguanylyl(3'-&gt;5')guanosine + H(+)</text>
        <dbReference type="Rhea" id="RHEA:24902"/>
        <dbReference type="ChEBI" id="CHEBI:15377"/>
        <dbReference type="ChEBI" id="CHEBI:15378"/>
        <dbReference type="ChEBI" id="CHEBI:58754"/>
        <dbReference type="ChEBI" id="CHEBI:58805"/>
        <dbReference type="EC" id="3.1.4.52"/>
    </reaction>
    <physiologicalReaction direction="left-to-right" evidence="6">
        <dbReference type="Rhea" id="RHEA:24903"/>
    </physiologicalReaction>
</comment>
<keyword evidence="5" id="KW-0418">Kinase</keyword>
<dbReference type="CDD" id="cd01948">
    <property type="entry name" value="EAL"/>
    <property type="match status" value="1"/>
</dbReference>
<dbReference type="InterPro" id="IPR001633">
    <property type="entry name" value="EAL_dom"/>
</dbReference>
<dbReference type="GO" id="GO:0071111">
    <property type="term" value="F:cyclic-guanylate-specific phosphodiesterase activity"/>
    <property type="evidence" value="ECO:0007669"/>
    <property type="project" value="UniProtKB-EC"/>
</dbReference>
<dbReference type="NCBIfam" id="TIGR00229">
    <property type="entry name" value="sensory_box"/>
    <property type="match status" value="1"/>
</dbReference>
<evidence type="ECO:0000259" key="9">
    <source>
        <dbReference type="PROSITE" id="PS50887"/>
    </source>
</evidence>
<dbReference type="NCBIfam" id="TIGR00254">
    <property type="entry name" value="GGDEF"/>
    <property type="match status" value="1"/>
</dbReference>
<dbReference type="SMART" id="SM00052">
    <property type="entry name" value="EAL"/>
    <property type="match status" value="1"/>
</dbReference>
<dbReference type="RefSeq" id="WP_071495706.1">
    <property type="nucleotide sequence ID" value="NZ_LT629702.1"/>
</dbReference>
<keyword evidence="4" id="KW-0973">c-di-GMP</keyword>
<evidence type="ECO:0000259" key="7">
    <source>
        <dbReference type="PROSITE" id="PS50112"/>
    </source>
</evidence>
<dbReference type="InterPro" id="IPR003018">
    <property type="entry name" value="GAF"/>
</dbReference>
<feature type="domain" description="PAS" evidence="7">
    <location>
        <begin position="182"/>
        <end position="243"/>
    </location>
</feature>
<dbReference type="InterPro" id="IPR035919">
    <property type="entry name" value="EAL_sf"/>
</dbReference>
<dbReference type="InterPro" id="IPR000014">
    <property type="entry name" value="PAS"/>
</dbReference>
<evidence type="ECO:0000256" key="5">
    <source>
        <dbReference type="ARBA" id="ARBA00022777"/>
    </source>
</evidence>
<dbReference type="SMART" id="SM00065">
    <property type="entry name" value="GAF"/>
    <property type="match status" value="1"/>
</dbReference>
<dbReference type="InterPro" id="IPR043128">
    <property type="entry name" value="Rev_trsase/Diguanyl_cyclase"/>
</dbReference>
<dbReference type="InterPro" id="IPR035965">
    <property type="entry name" value="PAS-like_dom_sf"/>
</dbReference>
<dbReference type="CDD" id="cd00130">
    <property type="entry name" value="PAS"/>
    <property type="match status" value="1"/>
</dbReference>
<gene>
    <name evidence="10" type="ORF">BLL37_16190</name>
</gene>
<dbReference type="EC" id="3.1.4.52" evidence="3"/>